<sequence length="139" mass="14867">MVQVPYSSRAGISADLSSRSVTRAQLTTLPTSSTMRGEYRTTPVAYGARERPPASAPSKADLRSQQGRRSLSESAIAHPGERQWFEVFRSLGVVCVPVPDAPPVTLLIAWPAGSRSADLRRFVRSATTVAAGRPTAVTS</sequence>
<organism evidence="2 3">
    <name type="scientific">Plantactinospora endophytica</name>
    <dbReference type="NCBI Taxonomy" id="673535"/>
    <lineage>
        <taxon>Bacteria</taxon>
        <taxon>Bacillati</taxon>
        <taxon>Actinomycetota</taxon>
        <taxon>Actinomycetes</taxon>
        <taxon>Micromonosporales</taxon>
        <taxon>Micromonosporaceae</taxon>
        <taxon>Plantactinospora</taxon>
    </lineage>
</organism>
<evidence type="ECO:0008006" key="4">
    <source>
        <dbReference type="Google" id="ProtNLM"/>
    </source>
</evidence>
<name>A0ABQ4E254_9ACTN</name>
<dbReference type="EMBL" id="BONW01000016">
    <property type="protein sequence ID" value="GIG88763.1"/>
    <property type="molecule type" value="Genomic_DNA"/>
</dbReference>
<protein>
    <recommendedName>
        <fullName evidence="4">LysR substrate-binding domain-containing protein</fullName>
    </recommendedName>
</protein>
<comment type="caution">
    <text evidence="2">The sequence shown here is derived from an EMBL/GenBank/DDBJ whole genome shotgun (WGS) entry which is preliminary data.</text>
</comment>
<evidence type="ECO:0000256" key="1">
    <source>
        <dbReference type="SAM" id="MobiDB-lite"/>
    </source>
</evidence>
<evidence type="ECO:0000313" key="3">
    <source>
        <dbReference type="Proteomes" id="UP000646749"/>
    </source>
</evidence>
<accession>A0ABQ4E254</accession>
<evidence type="ECO:0000313" key="2">
    <source>
        <dbReference type="EMBL" id="GIG88763.1"/>
    </source>
</evidence>
<proteinExistence type="predicted"/>
<feature type="compositionally biased region" description="Polar residues" evidence="1">
    <location>
        <begin position="23"/>
        <end position="35"/>
    </location>
</feature>
<reference evidence="2 3" key="1">
    <citation type="submission" date="2021-01" db="EMBL/GenBank/DDBJ databases">
        <title>Whole genome shotgun sequence of Plantactinospora endophytica NBRC 110450.</title>
        <authorList>
            <person name="Komaki H."/>
            <person name="Tamura T."/>
        </authorList>
    </citation>
    <scope>NUCLEOTIDE SEQUENCE [LARGE SCALE GENOMIC DNA]</scope>
    <source>
        <strain evidence="2 3">NBRC 110450</strain>
    </source>
</reference>
<keyword evidence="3" id="KW-1185">Reference proteome</keyword>
<dbReference type="Proteomes" id="UP000646749">
    <property type="component" value="Unassembled WGS sequence"/>
</dbReference>
<gene>
    <name evidence="2" type="ORF">Pen02_36990</name>
</gene>
<feature type="region of interest" description="Disordered" evidence="1">
    <location>
        <begin position="23"/>
        <end position="75"/>
    </location>
</feature>
<feature type="compositionally biased region" description="Polar residues" evidence="1">
    <location>
        <begin position="63"/>
        <end position="73"/>
    </location>
</feature>